<dbReference type="AlphaFoldDB" id="A0A2A6M5N6"/>
<dbReference type="InterPro" id="IPR029056">
    <property type="entry name" value="Ribokinase-like"/>
</dbReference>
<dbReference type="UniPathway" id="UPA00060">
    <property type="reaction ID" value="UER00138"/>
</dbReference>
<dbReference type="InterPro" id="IPR013749">
    <property type="entry name" value="PM/HMP-P_kinase-1"/>
</dbReference>
<keyword evidence="3" id="KW-0808">Transferase</keyword>
<keyword evidence="5 8" id="KW-0418">Kinase</keyword>
<name>A0A2A6M5N6_RHIFR</name>
<protein>
    <recommendedName>
        <fullName evidence="2">hydroxymethylpyrimidine kinase</fullName>
        <ecNumber evidence="2">2.7.1.49</ecNumber>
    </recommendedName>
</protein>
<dbReference type="NCBIfam" id="TIGR00097">
    <property type="entry name" value="HMP-P_kinase"/>
    <property type="match status" value="1"/>
</dbReference>
<keyword evidence="6" id="KW-0067">ATP-binding</keyword>
<evidence type="ECO:0000313" key="8">
    <source>
        <dbReference type="EMBL" id="PDT49766.1"/>
    </source>
</evidence>
<accession>A0A2A6M5N6</accession>
<dbReference type="CDD" id="cd01169">
    <property type="entry name" value="HMPP_kinase"/>
    <property type="match status" value="1"/>
</dbReference>
<evidence type="ECO:0000256" key="1">
    <source>
        <dbReference type="ARBA" id="ARBA00004948"/>
    </source>
</evidence>
<evidence type="ECO:0000259" key="7">
    <source>
        <dbReference type="Pfam" id="PF08543"/>
    </source>
</evidence>
<dbReference type="RefSeq" id="WP_097586681.1">
    <property type="nucleotide sequence ID" value="NZ_NWTC01000002.1"/>
</dbReference>
<dbReference type="InterPro" id="IPR004399">
    <property type="entry name" value="HMP/HMP-P_kinase_dom"/>
</dbReference>
<comment type="caution">
    <text evidence="8">The sequence shown here is derived from an EMBL/GenBank/DDBJ whole genome shotgun (WGS) entry which is preliminary data.</text>
</comment>
<dbReference type="Pfam" id="PF08543">
    <property type="entry name" value="Phos_pyr_kin"/>
    <property type="match status" value="1"/>
</dbReference>
<evidence type="ECO:0000256" key="4">
    <source>
        <dbReference type="ARBA" id="ARBA00022741"/>
    </source>
</evidence>
<evidence type="ECO:0000256" key="3">
    <source>
        <dbReference type="ARBA" id="ARBA00022679"/>
    </source>
</evidence>
<evidence type="ECO:0000313" key="9">
    <source>
        <dbReference type="Proteomes" id="UP000220353"/>
    </source>
</evidence>
<dbReference type="GO" id="GO:0005829">
    <property type="term" value="C:cytosol"/>
    <property type="evidence" value="ECO:0007669"/>
    <property type="project" value="TreeGrafter"/>
</dbReference>
<dbReference type="GO" id="GO:0009228">
    <property type="term" value="P:thiamine biosynthetic process"/>
    <property type="evidence" value="ECO:0007669"/>
    <property type="project" value="InterPro"/>
</dbReference>
<dbReference type="PANTHER" id="PTHR20858:SF17">
    <property type="entry name" value="HYDROXYMETHYLPYRIMIDINE_PHOSPHOMETHYLPYRIMIDINE KINASE THI20-RELATED"/>
    <property type="match status" value="1"/>
</dbReference>
<dbReference type="GO" id="GO:0005524">
    <property type="term" value="F:ATP binding"/>
    <property type="evidence" value="ECO:0007669"/>
    <property type="project" value="UniProtKB-KW"/>
</dbReference>
<keyword evidence="4" id="KW-0547">Nucleotide-binding</keyword>
<dbReference type="PANTHER" id="PTHR20858">
    <property type="entry name" value="PHOSPHOMETHYLPYRIMIDINE KINASE"/>
    <property type="match status" value="1"/>
</dbReference>
<evidence type="ECO:0000256" key="5">
    <source>
        <dbReference type="ARBA" id="ARBA00022777"/>
    </source>
</evidence>
<gene>
    <name evidence="8" type="primary">thiD</name>
    <name evidence="8" type="ORF">CO661_03700</name>
</gene>
<evidence type="ECO:0000256" key="6">
    <source>
        <dbReference type="ARBA" id="ARBA00022840"/>
    </source>
</evidence>
<dbReference type="EMBL" id="NWTC01000002">
    <property type="protein sequence ID" value="PDT49766.1"/>
    <property type="molecule type" value="Genomic_DNA"/>
</dbReference>
<evidence type="ECO:0000256" key="2">
    <source>
        <dbReference type="ARBA" id="ARBA00012135"/>
    </source>
</evidence>
<organism evidence="8 9">
    <name type="scientific">Rhizobium fredii</name>
    <name type="common">Sinorhizobium fredii</name>
    <dbReference type="NCBI Taxonomy" id="380"/>
    <lineage>
        <taxon>Bacteria</taxon>
        <taxon>Pseudomonadati</taxon>
        <taxon>Pseudomonadota</taxon>
        <taxon>Alphaproteobacteria</taxon>
        <taxon>Hyphomicrobiales</taxon>
        <taxon>Rhizobiaceae</taxon>
        <taxon>Sinorhizobium/Ensifer group</taxon>
        <taxon>Sinorhizobium</taxon>
    </lineage>
</organism>
<dbReference type="GO" id="GO:0008902">
    <property type="term" value="F:hydroxymethylpyrimidine kinase activity"/>
    <property type="evidence" value="ECO:0007669"/>
    <property type="project" value="UniProtKB-EC"/>
</dbReference>
<dbReference type="FunFam" id="3.40.1190.20:FF:000003">
    <property type="entry name" value="Phosphomethylpyrimidine kinase ThiD"/>
    <property type="match status" value="1"/>
</dbReference>
<dbReference type="GO" id="GO:0008972">
    <property type="term" value="F:phosphomethylpyrimidine kinase activity"/>
    <property type="evidence" value="ECO:0007669"/>
    <property type="project" value="InterPro"/>
</dbReference>
<sequence length="272" mass="28081">MPPLPSFPPIALTIAGSDSGGGAGIQADLKTFSALGVYGASVVTAITAQNTKGVTAVEDVSPDIVAAQIDAVFFDLDVKAVKIGMVSRRQTIIAIAEGLRRFDRQAVVDPVMVATSGDPLLQPDAIAALTRELLPLAILVTPNLPEAALLTGRPIAEDEAEMARQAEALMRAGARSVLIKGGHRRGSDATDLFFGGDGLVRFPAKRVETRNDHGTGCTLSAAIAAGVAKGQSLAEAAGAAKAYLHAAISAADGLKVGEGRGPVHHFHGWWPR</sequence>
<proteinExistence type="predicted"/>
<reference evidence="8 9" key="1">
    <citation type="submission" date="2017-09" db="EMBL/GenBank/DDBJ databases">
        <title>Comparative genomics of rhizobia isolated from Phaseolus vulgaris in China.</title>
        <authorList>
            <person name="Tong W."/>
        </authorList>
    </citation>
    <scope>NUCLEOTIDE SEQUENCE [LARGE SCALE GENOMIC DNA]</scope>
    <source>
        <strain evidence="8 9">PCH1</strain>
    </source>
</reference>
<comment type="pathway">
    <text evidence="1">Cofactor biosynthesis; thiamine diphosphate biosynthesis.</text>
</comment>
<dbReference type="EC" id="2.7.1.49" evidence="2"/>
<dbReference type="Gene3D" id="3.40.1190.20">
    <property type="match status" value="1"/>
</dbReference>
<dbReference type="SUPFAM" id="SSF53613">
    <property type="entry name" value="Ribokinase-like"/>
    <property type="match status" value="1"/>
</dbReference>
<feature type="domain" description="Pyridoxamine kinase/Phosphomethylpyrimidine kinase" evidence="7">
    <location>
        <begin position="18"/>
        <end position="264"/>
    </location>
</feature>
<dbReference type="GO" id="GO:0009229">
    <property type="term" value="P:thiamine diphosphate biosynthetic process"/>
    <property type="evidence" value="ECO:0007669"/>
    <property type="project" value="UniProtKB-UniPathway"/>
</dbReference>
<dbReference type="Proteomes" id="UP000220353">
    <property type="component" value="Unassembled WGS sequence"/>
</dbReference>